<accession>A0A2A2L0B7</accession>
<feature type="region of interest" description="Disordered" evidence="1">
    <location>
        <begin position="254"/>
        <end position="301"/>
    </location>
</feature>
<proteinExistence type="predicted"/>
<reference evidence="3 4" key="1">
    <citation type="journal article" date="2017" name="Curr. Biol.">
        <title>Genome architecture and evolution of a unichromosomal asexual nematode.</title>
        <authorList>
            <person name="Fradin H."/>
            <person name="Zegar C."/>
            <person name="Gutwein M."/>
            <person name="Lucas J."/>
            <person name="Kovtun M."/>
            <person name="Corcoran D."/>
            <person name="Baugh L.R."/>
            <person name="Kiontke K."/>
            <person name="Gunsalus K."/>
            <person name="Fitch D.H."/>
            <person name="Piano F."/>
        </authorList>
    </citation>
    <scope>NUCLEOTIDE SEQUENCE [LARGE SCALE GENOMIC DNA]</scope>
    <source>
        <strain evidence="3">PF1309</strain>
    </source>
</reference>
<evidence type="ECO:0008006" key="5">
    <source>
        <dbReference type="Google" id="ProtNLM"/>
    </source>
</evidence>
<dbReference type="OrthoDB" id="5843041at2759"/>
<evidence type="ECO:0000313" key="3">
    <source>
        <dbReference type="EMBL" id="PAV79557.1"/>
    </source>
</evidence>
<dbReference type="Proteomes" id="UP000218231">
    <property type="component" value="Unassembled WGS sequence"/>
</dbReference>
<feature type="compositionally biased region" description="Polar residues" evidence="1">
    <location>
        <begin position="254"/>
        <end position="282"/>
    </location>
</feature>
<evidence type="ECO:0000256" key="2">
    <source>
        <dbReference type="SAM" id="SignalP"/>
    </source>
</evidence>
<feature type="chain" id="PRO_5012584460" description="Activin types I and II receptor domain-containing protein" evidence="2">
    <location>
        <begin position="21"/>
        <end position="319"/>
    </location>
</feature>
<evidence type="ECO:0000313" key="4">
    <source>
        <dbReference type="Proteomes" id="UP000218231"/>
    </source>
</evidence>
<evidence type="ECO:0000256" key="1">
    <source>
        <dbReference type="SAM" id="MobiDB-lite"/>
    </source>
</evidence>
<sequence length="319" mass="34309">MSSVRLLAALILLVPVYVFCLQCAICPFKIDEPHNLDCPNETCTGDVCKIVVNRYYNATIIAGCMQLREGDSFDKKALCYRSEFKTVCACSTEDMCNDPSASLSNFEFTDKPFLEDYQFMPQISPNPVQVSPLGGEVEGGSLAPSTNNETLTVQSAMTVLPPSGSIDNNSTLAETVEANTEVEPEAESSGSIATDVPLMESTTMRKLTSAIEGQDIVLTKTVNLEVGENQTATEIPLTVTSVGNNLMNVDEVASTESNPNVQPSATGMGSVENAQMESSSESPIEGQQGVGQAIESEAAAQSDASRYIFIRKKNTYQYK</sequence>
<name>A0A2A2L0B7_9BILA</name>
<gene>
    <name evidence="3" type="ORF">WR25_20908</name>
</gene>
<dbReference type="AlphaFoldDB" id="A0A2A2L0B7"/>
<keyword evidence="4" id="KW-1185">Reference proteome</keyword>
<protein>
    <recommendedName>
        <fullName evidence="5">Activin types I and II receptor domain-containing protein</fullName>
    </recommendedName>
</protein>
<feature type="signal peptide" evidence="2">
    <location>
        <begin position="1"/>
        <end position="20"/>
    </location>
</feature>
<dbReference type="EMBL" id="LIAE01007402">
    <property type="protein sequence ID" value="PAV79557.1"/>
    <property type="molecule type" value="Genomic_DNA"/>
</dbReference>
<keyword evidence="2" id="KW-0732">Signal</keyword>
<comment type="caution">
    <text evidence="3">The sequence shown here is derived from an EMBL/GenBank/DDBJ whole genome shotgun (WGS) entry which is preliminary data.</text>
</comment>
<organism evidence="3 4">
    <name type="scientific">Diploscapter pachys</name>
    <dbReference type="NCBI Taxonomy" id="2018661"/>
    <lineage>
        <taxon>Eukaryota</taxon>
        <taxon>Metazoa</taxon>
        <taxon>Ecdysozoa</taxon>
        <taxon>Nematoda</taxon>
        <taxon>Chromadorea</taxon>
        <taxon>Rhabditida</taxon>
        <taxon>Rhabditina</taxon>
        <taxon>Rhabditomorpha</taxon>
        <taxon>Rhabditoidea</taxon>
        <taxon>Rhabditidae</taxon>
        <taxon>Diploscapter</taxon>
    </lineage>
</organism>